<evidence type="ECO:0000256" key="1">
    <source>
        <dbReference type="SAM" id="MobiDB-lite"/>
    </source>
</evidence>
<dbReference type="RefSeq" id="WP_343872095.1">
    <property type="nucleotide sequence ID" value="NZ_BAAAIX010000005.1"/>
</dbReference>
<name>A0ABW4RTF1_9ACTN</name>
<dbReference type="EMBL" id="JBHUFZ010000006">
    <property type="protein sequence ID" value="MFD1889079.1"/>
    <property type="molecule type" value="Genomic_DNA"/>
</dbReference>
<accession>A0ABW4RTF1</accession>
<feature type="region of interest" description="Disordered" evidence="1">
    <location>
        <begin position="26"/>
        <end position="49"/>
    </location>
</feature>
<organism evidence="3 4">
    <name type="scientific">Luteococcus peritonei</name>
    <dbReference type="NCBI Taxonomy" id="88874"/>
    <lineage>
        <taxon>Bacteria</taxon>
        <taxon>Bacillati</taxon>
        <taxon>Actinomycetota</taxon>
        <taxon>Actinomycetes</taxon>
        <taxon>Propionibacteriales</taxon>
        <taxon>Propionibacteriaceae</taxon>
        <taxon>Luteococcus</taxon>
    </lineage>
</organism>
<evidence type="ECO:0008006" key="5">
    <source>
        <dbReference type="Google" id="ProtNLM"/>
    </source>
</evidence>
<keyword evidence="4" id="KW-1185">Reference proteome</keyword>
<feature type="signal peptide" evidence="2">
    <location>
        <begin position="1"/>
        <end position="28"/>
    </location>
</feature>
<gene>
    <name evidence="3" type="ORF">ACFSCS_02625</name>
</gene>
<evidence type="ECO:0000256" key="2">
    <source>
        <dbReference type="SAM" id="SignalP"/>
    </source>
</evidence>
<evidence type="ECO:0000313" key="3">
    <source>
        <dbReference type="EMBL" id="MFD1889079.1"/>
    </source>
</evidence>
<protein>
    <recommendedName>
        <fullName evidence="5">DUF4352 domain-containing protein</fullName>
    </recommendedName>
</protein>
<proteinExistence type="predicted"/>
<reference evidence="4" key="1">
    <citation type="journal article" date="2019" name="Int. J. Syst. Evol. Microbiol.">
        <title>The Global Catalogue of Microorganisms (GCM) 10K type strain sequencing project: providing services to taxonomists for standard genome sequencing and annotation.</title>
        <authorList>
            <consortium name="The Broad Institute Genomics Platform"/>
            <consortium name="The Broad Institute Genome Sequencing Center for Infectious Disease"/>
            <person name="Wu L."/>
            <person name="Ma J."/>
        </authorList>
    </citation>
    <scope>NUCLEOTIDE SEQUENCE [LARGE SCALE GENOMIC DNA]</scope>
    <source>
        <strain evidence="4">CAIM 431</strain>
    </source>
</reference>
<keyword evidence="2" id="KW-0732">Signal</keyword>
<sequence>MHRTPTLALAALACTTGLLAPLAPTAEAAPAAPQPSRTAPRAEGWRSSPVVRSGEWAGARVQARMTSLGAAFDRSYGPIEKIDVELRNTGTKPTRYLDVQTPSGEVYLDDEGEQMFIGNCRPKAMPLRPGTATTCTMYRRLSTAELETGRLQPQRLVVVTFGDKGPKVTGLRTGAAAFDADAVHARRVEAHVATAGVRKDSSYGPVEVFKVDVKNTGWLPTRYLDLQTPDGKVYLDAEGEQMFIGNCTTALPLAPGRSTTCDAYRRLEAAETRTGCTTPQQLVVAVFGADGPRVTGLSTGSFAFDPRSMA</sequence>
<feature type="chain" id="PRO_5046912465" description="DUF4352 domain-containing protein" evidence="2">
    <location>
        <begin position="29"/>
        <end position="310"/>
    </location>
</feature>
<dbReference type="Proteomes" id="UP001597326">
    <property type="component" value="Unassembled WGS sequence"/>
</dbReference>
<evidence type="ECO:0000313" key="4">
    <source>
        <dbReference type="Proteomes" id="UP001597326"/>
    </source>
</evidence>
<comment type="caution">
    <text evidence="3">The sequence shown here is derived from an EMBL/GenBank/DDBJ whole genome shotgun (WGS) entry which is preliminary data.</text>
</comment>